<dbReference type="GO" id="GO:0015288">
    <property type="term" value="F:porin activity"/>
    <property type="evidence" value="ECO:0007669"/>
    <property type="project" value="InterPro"/>
</dbReference>
<evidence type="ECO:0000313" key="5">
    <source>
        <dbReference type="Proteomes" id="UP000236327"/>
    </source>
</evidence>
<dbReference type="Proteomes" id="UP000236327">
    <property type="component" value="Unassembled WGS sequence"/>
</dbReference>
<dbReference type="RefSeq" id="WP_103094065.1">
    <property type="nucleotide sequence ID" value="NZ_LYMM01000001.1"/>
</dbReference>
<keyword evidence="5" id="KW-1185">Reference proteome</keyword>
<dbReference type="InterPro" id="IPR007049">
    <property type="entry name" value="Carb-sel_porin_OprB"/>
</dbReference>
<comment type="caution">
    <text evidence="4">The sequence shown here is derived from an EMBL/GenBank/DDBJ whole genome shotgun (WGS) entry which is preliminary data.</text>
</comment>
<keyword evidence="2" id="KW-0732">Signal</keyword>
<dbReference type="PANTHER" id="PTHR37944">
    <property type="entry name" value="PORIN B"/>
    <property type="match status" value="1"/>
</dbReference>
<dbReference type="AlphaFoldDB" id="A0A2K2G6V4"/>
<dbReference type="EMBL" id="LYMM01000001">
    <property type="protein sequence ID" value="PNU06773.1"/>
    <property type="molecule type" value="Genomic_DNA"/>
</dbReference>
<dbReference type="GO" id="GO:0016020">
    <property type="term" value="C:membrane"/>
    <property type="evidence" value="ECO:0007669"/>
    <property type="project" value="InterPro"/>
</dbReference>
<proteinExistence type="inferred from homology"/>
<dbReference type="InterPro" id="IPR038673">
    <property type="entry name" value="OprB_sf"/>
</dbReference>
<name>A0A2K2G6V4_9SPHN</name>
<gene>
    <name evidence="4" type="ORF">A8V01_00885</name>
</gene>
<evidence type="ECO:0000313" key="4">
    <source>
        <dbReference type="EMBL" id="PNU06773.1"/>
    </source>
</evidence>
<accession>A0A2K2G6V4</accession>
<dbReference type="PROSITE" id="PS51257">
    <property type="entry name" value="PROKAR_LIPOPROTEIN"/>
    <property type="match status" value="1"/>
</dbReference>
<evidence type="ECO:0000256" key="1">
    <source>
        <dbReference type="ARBA" id="ARBA00008769"/>
    </source>
</evidence>
<evidence type="ECO:0000256" key="2">
    <source>
        <dbReference type="RuleBase" id="RU363072"/>
    </source>
</evidence>
<dbReference type="GO" id="GO:0008643">
    <property type="term" value="P:carbohydrate transport"/>
    <property type="evidence" value="ECO:0007669"/>
    <property type="project" value="InterPro"/>
</dbReference>
<dbReference type="Gene3D" id="2.40.160.180">
    <property type="entry name" value="Carbohydrate-selective porin OprB"/>
    <property type="match status" value="1"/>
</dbReference>
<sequence>MGHRIPSFAALATGCALTLSVSAQAEEAADASTAAQDHPTATQAASTARPPQAPHPRETLTGDWGGLRTSLKDAGVAVRADYVSETFSAVDGGERRGTAYVQQLRAGIDLDMDRIAGVEGGAIHVTLNDRRGIGISSDFVGNRLPIQEAAGGYYTRLSELSWEQNFDGGRLNMRAGFFAMGNDLGGLSIGCNLVNAAFCAHPLSESGSTGWYNYPNARWGLAVRYKLRPDLIVRTGVYQTNPDLGLEKNAFRPFAGKTTGVVLPLELEYDPGTAPGSHVLPGHYKLGFYYDTANAARQGAAGQVSGRFGGYVLGDQMILRDRGGNKKRGLSIFGHFTANPEQSAQITRWYAGGLLKLGTFKGRDDDTIALGIIHAQVNERLRALHAELPDLTEGYTALPEGETAIELSYGIQVNRWLNIRPDIQYIVDPGAFTYTDTHDALALGVQVKMQI</sequence>
<dbReference type="Pfam" id="PF04966">
    <property type="entry name" value="OprB"/>
    <property type="match status" value="1"/>
</dbReference>
<dbReference type="InterPro" id="IPR052932">
    <property type="entry name" value="OprB_Porin"/>
</dbReference>
<feature type="chain" id="PRO_5014207636" evidence="2">
    <location>
        <begin position="26"/>
        <end position="451"/>
    </location>
</feature>
<reference evidence="4 5" key="1">
    <citation type="submission" date="2016-05" db="EMBL/GenBank/DDBJ databases">
        <title>Complete genome sequence of Novosphingobium guangzhouense SA925(T).</title>
        <authorList>
            <person name="Sha S."/>
        </authorList>
    </citation>
    <scope>NUCLEOTIDE SEQUENCE [LARGE SCALE GENOMIC DNA]</scope>
    <source>
        <strain evidence="4 5">SA925</strain>
    </source>
</reference>
<feature type="signal peptide" evidence="2">
    <location>
        <begin position="1"/>
        <end position="25"/>
    </location>
</feature>
<dbReference type="OrthoDB" id="177316at2"/>
<feature type="region of interest" description="Disordered" evidence="3">
    <location>
        <begin position="29"/>
        <end position="65"/>
    </location>
</feature>
<comment type="similarity">
    <text evidence="1 2">Belongs to the OprB family.</text>
</comment>
<organism evidence="4 5">
    <name type="scientific">Novosphingobium guangzhouense</name>
    <dbReference type="NCBI Taxonomy" id="1850347"/>
    <lineage>
        <taxon>Bacteria</taxon>
        <taxon>Pseudomonadati</taxon>
        <taxon>Pseudomonadota</taxon>
        <taxon>Alphaproteobacteria</taxon>
        <taxon>Sphingomonadales</taxon>
        <taxon>Sphingomonadaceae</taxon>
        <taxon>Novosphingobium</taxon>
    </lineage>
</organism>
<dbReference type="PANTHER" id="PTHR37944:SF1">
    <property type="entry name" value="PORIN B"/>
    <property type="match status" value="1"/>
</dbReference>
<protein>
    <submittedName>
        <fullName evidence="4">Porin</fullName>
    </submittedName>
</protein>
<evidence type="ECO:0000256" key="3">
    <source>
        <dbReference type="SAM" id="MobiDB-lite"/>
    </source>
</evidence>